<comment type="caution">
    <text evidence="1">The sequence shown here is derived from an EMBL/GenBank/DDBJ whole genome shotgun (WGS) entry which is preliminary data.</text>
</comment>
<evidence type="ECO:0000313" key="1">
    <source>
        <dbReference type="EMBL" id="KAK8488967.1"/>
    </source>
</evidence>
<sequence length="82" mass="8894">MRCCGIAAQYIRCPGMPFGVALLESLSANLLYWFDWAAAAAAAESESESETESLDMDEADGVGGNKKIPLRLLPISHFRQTT</sequence>
<reference evidence="1 2" key="1">
    <citation type="journal article" date="2024" name="G3 (Bethesda)">
        <title>Genome assembly of Hibiscus sabdariffa L. provides insights into metabolisms of medicinal natural products.</title>
        <authorList>
            <person name="Kim T."/>
        </authorList>
    </citation>
    <scope>NUCLEOTIDE SEQUENCE [LARGE SCALE GENOMIC DNA]</scope>
    <source>
        <strain evidence="1">TK-2024</strain>
        <tissue evidence="1">Old leaves</tissue>
    </source>
</reference>
<evidence type="ECO:0000313" key="2">
    <source>
        <dbReference type="Proteomes" id="UP001396334"/>
    </source>
</evidence>
<protein>
    <submittedName>
        <fullName evidence="1">Uncharacterized protein</fullName>
    </submittedName>
</protein>
<keyword evidence="2" id="KW-1185">Reference proteome</keyword>
<proteinExistence type="predicted"/>
<accession>A0ABR2A861</accession>
<dbReference type="Proteomes" id="UP001396334">
    <property type="component" value="Unassembled WGS sequence"/>
</dbReference>
<gene>
    <name evidence="1" type="ORF">V6N11_019501</name>
</gene>
<organism evidence="1 2">
    <name type="scientific">Hibiscus sabdariffa</name>
    <name type="common">roselle</name>
    <dbReference type="NCBI Taxonomy" id="183260"/>
    <lineage>
        <taxon>Eukaryota</taxon>
        <taxon>Viridiplantae</taxon>
        <taxon>Streptophyta</taxon>
        <taxon>Embryophyta</taxon>
        <taxon>Tracheophyta</taxon>
        <taxon>Spermatophyta</taxon>
        <taxon>Magnoliopsida</taxon>
        <taxon>eudicotyledons</taxon>
        <taxon>Gunneridae</taxon>
        <taxon>Pentapetalae</taxon>
        <taxon>rosids</taxon>
        <taxon>malvids</taxon>
        <taxon>Malvales</taxon>
        <taxon>Malvaceae</taxon>
        <taxon>Malvoideae</taxon>
        <taxon>Hibiscus</taxon>
    </lineage>
</organism>
<dbReference type="EMBL" id="JBBPBN010000332">
    <property type="protein sequence ID" value="KAK8488967.1"/>
    <property type="molecule type" value="Genomic_DNA"/>
</dbReference>
<name>A0ABR2A861_9ROSI</name>